<dbReference type="OrthoDB" id="678128at2"/>
<organism evidence="1 2">
    <name type="scientific">Chryseotalea sanaruensis</name>
    <dbReference type="NCBI Taxonomy" id="2482724"/>
    <lineage>
        <taxon>Bacteria</taxon>
        <taxon>Pseudomonadati</taxon>
        <taxon>Bacteroidota</taxon>
        <taxon>Cytophagia</taxon>
        <taxon>Cytophagales</taxon>
        <taxon>Chryseotaleaceae</taxon>
        <taxon>Chryseotalea</taxon>
    </lineage>
</organism>
<dbReference type="RefSeq" id="WP_127120713.1">
    <property type="nucleotide sequence ID" value="NZ_BHXQ01000001.1"/>
</dbReference>
<dbReference type="Proteomes" id="UP000288227">
    <property type="component" value="Unassembled WGS sequence"/>
</dbReference>
<dbReference type="Gene3D" id="1.10.3060.10">
    <property type="entry name" value="Helical scaffold and wing domains of SecA"/>
    <property type="match status" value="1"/>
</dbReference>
<evidence type="ECO:0000313" key="1">
    <source>
        <dbReference type="EMBL" id="GCC50055.1"/>
    </source>
</evidence>
<comment type="caution">
    <text evidence="1">The sequence shown here is derived from an EMBL/GenBank/DDBJ whole genome shotgun (WGS) entry which is preliminary data.</text>
</comment>
<accession>A0A401U5A7</accession>
<evidence type="ECO:0000313" key="2">
    <source>
        <dbReference type="Proteomes" id="UP000288227"/>
    </source>
</evidence>
<proteinExistence type="predicted"/>
<dbReference type="AlphaFoldDB" id="A0A401U5A7"/>
<protein>
    <submittedName>
        <fullName evidence="1">Uncharacterized protein</fullName>
    </submittedName>
</protein>
<name>A0A401U5A7_9BACT</name>
<reference evidence="1 2" key="1">
    <citation type="submission" date="2018-11" db="EMBL/GenBank/DDBJ databases">
        <title>Chryseotalea sanarue gen. nov., sp., nov., a member of the family Cytophagaceae, isolated from a brackish lake in Hamamatsu Japan.</title>
        <authorList>
            <person name="Maejima Y."/>
            <person name="Iino T."/>
            <person name="Muraguchi Y."/>
            <person name="Fukuda K."/>
            <person name="Ohkuma M."/>
            <person name="Moriuchi R."/>
            <person name="Dohra H."/>
            <person name="Kimbara K."/>
            <person name="Shintani M."/>
        </authorList>
    </citation>
    <scope>NUCLEOTIDE SEQUENCE [LARGE SCALE GENOMIC DNA]</scope>
    <source>
        <strain evidence="1 2">Ys</strain>
    </source>
</reference>
<dbReference type="EMBL" id="BHXQ01000001">
    <property type="protein sequence ID" value="GCC50055.1"/>
    <property type="molecule type" value="Genomic_DNA"/>
</dbReference>
<gene>
    <name evidence="1" type="ORF">SanaruYs_02700</name>
</gene>
<sequence length="181" mass="20910">MFGLFKSKEKYISVNDQVWLTTEAKFRACQKMLKANPDTIFVVWFEATAQELKKNLSLDEESINVLMAEHLNREKVPGKLLIFVEHYPLIKKEQNLFVHMGLNNVPVLSALDEPFFSIFGGDRMRELMYKMGTQEDEVIAHNMISKSIVRAQEQIAKKVTVEKVSKSAKQWFELNGLVKND</sequence>
<keyword evidence="2" id="KW-1185">Reference proteome</keyword>